<name>A0A6J3GG75_SAPAP</name>
<gene>
    <name evidence="2" type="primary">LOC116538664</name>
</gene>
<reference evidence="2" key="1">
    <citation type="submission" date="2025-08" db="UniProtKB">
        <authorList>
            <consortium name="RefSeq"/>
        </authorList>
    </citation>
    <scope>IDENTIFICATION</scope>
    <source>
        <tissue evidence="2">Blood</tissue>
    </source>
</reference>
<dbReference type="RefSeq" id="XP_032117048.1">
    <property type="nucleotide sequence ID" value="XM_032261157.1"/>
</dbReference>
<dbReference type="GeneID" id="116538664"/>
<dbReference type="Proteomes" id="UP000504640">
    <property type="component" value="Unplaced"/>
</dbReference>
<evidence type="ECO:0000313" key="1">
    <source>
        <dbReference type="Proteomes" id="UP000504640"/>
    </source>
</evidence>
<protein>
    <submittedName>
        <fullName evidence="2">Uncharacterized protein LOC116538664</fullName>
    </submittedName>
</protein>
<proteinExistence type="predicted"/>
<sequence>MKSWLRPQAPPPSNPDGRRQVFLVSFSALVPERWTQVQRGTAMGDMAMAILQVQVTAALPLAMAQGLVGHHLVMAQVLVGHPLVMAQGPVAHPLAMAQGLVGLPLAMAQGTHTLVHITEEVD</sequence>
<evidence type="ECO:0000313" key="2">
    <source>
        <dbReference type="RefSeq" id="XP_032117048.1"/>
    </source>
</evidence>
<keyword evidence="1" id="KW-1185">Reference proteome</keyword>
<organism evidence="1 2">
    <name type="scientific">Sapajus apella</name>
    <name type="common">Brown-capped capuchin</name>
    <name type="synonym">Cebus apella</name>
    <dbReference type="NCBI Taxonomy" id="9515"/>
    <lineage>
        <taxon>Eukaryota</taxon>
        <taxon>Metazoa</taxon>
        <taxon>Chordata</taxon>
        <taxon>Craniata</taxon>
        <taxon>Vertebrata</taxon>
        <taxon>Euteleostomi</taxon>
        <taxon>Mammalia</taxon>
        <taxon>Eutheria</taxon>
        <taxon>Euarchontoglires</taxon>
        <taxon>Primates</taxon>
        <taxon>Haplorrhini</taxon>
        <taxon>Platyrrhini</taxon>
        <taxon>Cebidae</taxon>
        <taxon>Cebinae</taxon>
        <taxon>Sapajus</taxon>
    </lineage>
</organism>
<accession>A0A6J3GG75</accession>
<dbReference type="AlphaFoldDB" id="A0A6J3GG75"/>